<dbReference type="InterPro" id="IPR001171">
    <property type="entry name" value="ERG24_DHCR-like"/>
</dbReference>
<dbReference type="GO" id="GO:0005637">
    <property type="term" value="C:nuclear inner membrane"/>
    <property type="evidence" value="ECO:0007669"/>
    <property type="project" value="UniProtKB-SubCell"/>
</dbReference>
<evidence type="ECO:0000256" key="11">
    <source>
        <dbReference type="SAM" id="Phobius"/>
    </source>
</evidence>
<feature type="transmembrane region" description="Helical" evidence="11">
    <location>
        <begin position="423"/>
        <end position="445"/>
    </location>
</feature>
<keyword evidence="5 11" id="KW-1133">Transmembrane helix</keyword>
<feature type="transmembrane region" description="Helical" evidence="11">
    <location>
        <begin position="219"/>
        <end position="239"/>
    </location>
</feature>
<dbReference type="PROSITE" id="PS50244">
    <property type="entry name" value="S5A_REDUCTASE"/>
    <property type="match status" value="1"/>
</dbReference>
<evidence type="ECO:0000256" key="2">
    <source>
        <dbReference type="ARBA" id="ARBA00005402"/>
    </source>
</evidence>
<dbReference type="EMBL" id="SUNJ01012062">
    <property type="protein sequence ID" value="TPP58389.1"/>
    <property type="molecule type" value="Genomic_DNA"/>
</dbReference>
<feature type="transmembrane region" description="Helical" evidence="11">
    <location>
        <begin position="298"/>
        <end position="320"/>
    </location>
</feature>
<evidence type="ECO:0000256" key="6">
    <source>
        <dbReference type="ARBA" id="ARBA00023125"/>
    </source>
</evidence>
<keyword evidence="6" id="KW-0238">DNA-binding</keyword>
<organism evidence="12 13">
    <name type="scientific">Fasciola gigantica</name>
    <name type="common">Giant liver fluke</name>
    <dbReference type="NCBI Taxonomy" id="46835"/>
    <lineage>
        <taxon>Eukaryota</taxon>
        <taxon>Metazoa</taxon>
        <taxon>Spiralia</taxon>
        <taxon>Lophotrochozoa</taxon>
        <taxon>Platyhelminthes</taxon>
        <taxon>Trematoda</taxon>
        <taxon>Digenea</taxon>
        <taxon>Plagiorchiida</taxon>
        <taxon>Echinostomata</taxon>
        <taxon>Echinostomatoidea</taxon>
        <taxon>Fasciolidae</taxon>
        <taxon>Fasciola</taxon>
    </lineage>
</organism>
<evidence type="ECO:0000256" key="5">
    <source>
        <dbReference type="ARBA" id="ARBA00022989"/>
    </source>
</evidence>
<dbReference type="Proteomes" id="UP000316759">
    <property type="component" value="Unassembled WGS sequence"/>
</dbReference>
<feature type="transmembrane region" description="Helical" evidence="11">
    <location>
        <begin position="465"/>
        <end position="483"/>
    </location>
</feature>
<feature type="compositionally biased region" description="Low complexity" evidence="10">
    <location>
        <begin position="67"/>
        <end position="79"/>
    </location>
</feature>
<evidence type="ECO:0000256" key="1">
    <source>
        <dbReference type="ARBA" id="ARBA00004473"/>
    </source>
</evidence>
<dbReference type="PANTHER" id="PTHR21257:SF55">
    <property type="entry name" value="DELTA(14)-STEROL REDUCTASE LBR"/>
    <property type="match status" value="1"/>
</dbReference>
<dbReference type="STRING" id="46835.A0A504YDN8"/>
<keyword evidence="9" id="KW-0539">Nucleus</keyword>
<keyword evidence="8 12" id="KW-0675">Receptor</keyword>
<dbReference type="GO" id="GO:0005789">
    <property type="term" value="C:endoplasmic reticulum membrane"/>
    <property type="evidence" value="ECO:0007669"/>
    <property type="project" value="TreeGrafter"/>
</dbReference>
<dbReference type="Gene3D" id="1.20.120.1630">
    <property type="match status" value="1"/>
</dbReference>
<comment type="caution">
    <text evidence="12">The sequence shown here is derived from an EMBL/GenBank/DDBJ whole genome shotgun (WGS) entry which is preliminary data.</text>
</comment>
<dbReference type="Pfam" id="PF01222">
    <property type="entry name" value="ERG4_ERG24"/>
    <property type="match status" value="1"/>
</dbReference>
<evidence type="ECO:0000256" key="3">
    <source>
        <dbReference type="ARBA" id="ARBA00022553"/>
    </source>
</evidence>
<feature type="transmembrane region" description="Helical" evidence="11">
    <location>
        <begin position="260"/>
        <end position="278"/>
    </location>
</feature>
<comment type="subcellular location">
    <subcellularLocation>
        <location evidence="1">Nucleus inner membrane</location>
        <topology evidence="1">Multi-pass membrane protein</topology>
    </subcellularLocation>
</comment>
<accession>A0A504YDN8</accession>
<gene>
    <name evidence="12" type="ORF">FGIG_11608</name>
</gene>
<sequence>MPSKKAAMPAPKASPRRERSKSVGRSTTKSRSRTPSRSRSRSRVVPTSKSIRTPASESKVSRRRSRSSSSESSIPKPRVALSRILSQAIPDASGDKRSRPALVRESTPSRFSQRIIEKIETSRPSLVPRERSRSPNAPIQRSRWYCASTVRIADFFRENVCSSPILVVLNIIAFIPLVYWLNLLIFIPVTDAHSNKTEHPWWGPVRPFAGAFWPTDWRVYLNIECFGSVLLFWTLHFVLARFVPIGFRVTNSTESRRLDYRCNGLVAFILSLCVFGIAQWSTLPQLKYAKPSLLLPKYLIGLLTASVISAILLSLLAYFASKRTSRVQVNPEGNTGNFFVDFWNGRLTRPRWWGLDWKMFIMRPALIGMLLVDLSYVCAQWNRFGRVSPILLLVTAMHFLWVSDHFVFEHAHLFSYGVRHEGLGFYTIFGLMVMPFLYTTTTSYLSTKLEGPIVWNTAEDIIRCVRFGFSSLMFLVGLWIYRASNNQKALFLRQPNHPSFTDMDKIAGPYTQRLLAGGWWGFVRHPNYLGDLMMAYATGLTAGCQSIFPWLYPLFLTFILLHRIWCTEYHTAKRHGLGMAMYRKVVPSRLIPKLY</sequence>
<evidence type="ECO:0000256" key="9">
    <source>
        <dbReference type="ARBA" id="ARBA00023242"/>
    </source>
</evidence>
<reference evidence="12 13" key="1">
    <citation type="submission" date="2019-04" db="EMBL/GenBank/DDBJ databases">
        <title>Annotation for the trematode Fasciola gigantica.</title>
        <authorList>
            <person name="Choi Y.-J."/>
        </authorList>
    </citation>
    <scope>NUCLEOTIDE SEQUENCE [LARGE SCALE GENOMIC DNA]</scope>
    <source>
        <strain evidence="12">Uganda_cow_1</strain>
    </source>
</reference>
<feature type="transmembrane region" description="Helical" evidence="11">
    <location>
        <begin position="383"/>
        <end position="402"/>
    </location>
</feature>
<feature type="transmembrane region" description="Helical" evidence="11">
    <location>
        <begin position="165"/>
        <end position="187"/>
    </location>
</feature>
<keyword evidence="13" id="KW-1185">Reference proteome</keyword>
<proteinExistence type="inferred from homology"/>
<keyword evidence="7 11" id="KW-0472">Membrane</keyword>
<dbReference type="OrthoDB" id="5326588at2759"/>
<evidence type="ECO:0000313" key="13">
    <source>
        <dbReference type="Proteomes" id="UP000316759"/>
    </source>
</evidence>
<dbReference type="GO" id="GO:0050613">
    <property type="term" value="F:Delta14-sterol reductase activity"/>
    <property type="evidence" value="ECO:0007669"/>
    <property type="project" value="TreeGrafter"/>
</dbReference>
<keyword evidence="3" id="KW-0597">Phosphoprotein</keyword>
<dbReference type="GO" id="GO:0003677">
    <property type="term" value="F:DNA binding"/>
    <property type="evidence" value="ECO:0007669"/>
    <property type="project" value="UniProtKB-KW"/>
</dbReference>
<feature type="compositionally biased region" description="Low complexity" evidence="10">
    <location>
        <begin position="1"/>
        <end position="13"/>
    </location>
</feature>
<name>A0A504YDN8_FASGI</name>
<evidence type="ECO:0000256" key="4">
    <source>
        <dbReference type="ARBA" id="ARBA00022692"/>
    </source>
</evidence>
<evidence type="ECO:0000256" key="7">
    <source>
        <dbReference type="ARBA" id="ARBA00023136"/>
    </source>
</evidence>
<feature type="compositionally biased region" description="Basic residues" evidence="10">
    <location>
        <begin position="28"/>
        <end position="42"/>
    </location>
</feature>
<evidence type="ECO:0000313" key="12">
    <source>
        <dbReference type="EMBL" id="TPP58389.1"/>
    </source>
</evidence>
<dbReference type="PANTHER" id="PTHR21257">
    <property type="entry name" value="DELTA(14)-STEROL REDUCTASE"/>
    <property type="match status" value="1"/>
</dbReference>
<evidence type="ECO:0000256" key="10">
    <source>
        <dbReference type="SAM" id="MobiDB-lite"/>
    </source>
</evidence>
<dbReference type="GO" id="GO:0006695">
    <property type="term" value="P:cholesterol biosynthetic process"/>
    <property type="evidence" value="ECO:0007669"/>
    <property type="project" value="TreeGrafter"/>
</dbReference>
<dbReference type="AlphaFoldDB" id="A0A504YDN8"/>
<protein>
    <submittedName>
        <fullName evidence="12">Lamin-B receptor</fullName>
    </submittedName>
</protein>
<evidence type="ECO:0000256" key="8">
    <source>
        <dbReference type="ARBA" id="ARBA00023170"/>
    </source>
</evidence>
<comment type="similarity">
    <text evidence="2">Belongs to the ERG4/ERG24 family.</text>
</comment>
<keyword evidence="4 11" id="KW-0812">Transmembrane</keyword>
<feature type="region of interest" description="Disordered" evidence="10">
    <location>
        <begin position="1"/>
        <end position="109"/>
    </location>
</feature>